<keyword evidence="3" id="KW-0325">Glycoprotein</keyword>
<dbReference type="SUPFAM" id="SSF48452">
    <property type="entry name" value="TPR-like"/>
    <property type="match status" value="1"/>
</dbReference>
<keyword evidence="7" id="KW-1185">Reference proteome</keyword>
<keyword evidence="2" id="KW-0808">Transferase</keyword>
<dbReference type="Gene3D" id="1.25.40.10">
    <property type="entry name" value="Tetratricopeptide repeat domain"/>
    <property type="match status" value="1"/>
</dbReference>
<organism evidence="6 7">
    <name type="scientific">Nisaea acidiphila</name>
    <dbReference type="NCBI Taxonomy" id="1862145"/>
    <lineage>
        <taxon>Bacteria</taxon>
        <taxon>Pseudomonadati</taxon>
        <taxon>Pseudomonadota</taxon>
        <taxon>Alphaproteobacteria</taxon>
        <taxon>Rhodospirillales</taxon>
        <taxon>Thalassobaculaceae</taxon>
        <taxon>Nisaea</taxon>
    </lineage>
</organism>
<dbReference type="PANTHER" id="PTHR20961">
    <property type="entry name" value="GLYCOSYLTRANSFERASE"/>
    <property type="match status" value="1"/>
</dbReference>
<keyword evidence="1" id="KW-0328">Glycosyltransferase</keyword>
<feature type="domain" description="Glycosyltransferase 61 catalytic" evidence="5">
    <location>
        <begin position="308"/>
        <end position="493"/>
    </location>
</feature>
<evidence type="ECO:0000259" key="5">
    <source>
        <dbReference type="Pfam" id="PF04577"/>
    </source>
</evidence>
<gene>
    <name evidence="6" type="ORF">NUH88_19895</name>
</gene>
<proteinExistence type="predicted"/>
<evidence type="ECO:0000256" key="3">
    <source>
        <dbReference type="ARBA" id="ARBA00023180"/>
    </source>
</evidence>
<dbReference type="RefSeq" id="WP_257768439.1">
    <property type="nucleotide sequence ID" value="NZ_CP102480.1"/>
</dbReference>
<evidence type="ECO:0000313" key="6">
    <source>
        <dbReference type="EMBL" id="UUX49650.1"/>
    </source>
</evidence>
<reference evidence="6" key="1">
    <citation type="submission" date="2022-08" db="EMBL/GenBank/DDBJ databases">
        <title>Nisaea acidiphila sp. nov., isolated from a marine algal debris and emended description of the genus Nisaea Urios et al. 2008.</title>
        <authorList>
            <person name="Kwon K."/>
        </authorList>
    </citation>
    <scope>NUCLEOTIDE SEQUENCE</scope>
    <source>
        <strain evidence="6">MEBiC11861</strain>
    </source>
</reference>
<feature type="repeat" description="TPR" evidence="4">
    <location>
        <begin position="71"/>
        <end position="104"/>
    </location>
</feature>
<keyword evidence="4" id="KW-0802">TPR repeat</keyword>
<dbReference type="InterPro" id="IPR049625">
    <property type="entry name" value="Glyco_transf_61_cat"/>
</dbReference>
<dbReference type="InterPro" id="IPR011990">
    <property type="entry name" value="TPR-like_helical_dom_sf"/>
</dbReference>
<dbReference type="KEGG" id="naci:NUH88_19895"/>
<dbReference type="AlphaFoldDB" id="A0A9J7AS05"/>
<dbReference type="InterPro" id="IPR007657">
    <property type="entry name" value="Glycosyltransferase_61"/>
</dbReference>
<evidence type="ECO:0000256" key="2">
    <source>
        <dbReference type="ARBA" id="ARBA00022679"/>
    </source>
</evidence>
<sequence>MGAKSLDGRLLVNLGVAMAFAGEDALAGRRFRQALVVDPGSTAAASGMLPSVGSAKAQGPAGSAMCLLGTGEDWRRLGRAFARAGRVEDAIAALGRAVRLAPERADWAEEMAFLLWGSFRGEEAVDCLARIGSARHLVTALEWAFQDTLDATVETANSGYRQALDLIERILSMPSSGPEADSIKAGLKQEPAVSQLRGAPVPSGGKDGREHYRLVPNAGSAAGENPSADAIDRALRVHYLKDAELLSGEWLVLRNDGTAIADSCVSFLRPEKRGYLTRLSLGWLSITRPEKTVRSDGKAVLLGYYPNYYHWMIDYLPRLLGILSAPALADRKIVLASGLERYAFETVGKLGIGPERVFTLDSPVSLRAADLAMVDFGPRPLTKAGSPVFYCGSQPAEVIAALRERLLRLYGCRAAEKGTRRIFISRRDSKSPRILNEGEIWTVLAQQGFEEVSLTGKSVAEQIELFADVEIVVGGHGAGLTNALFVPKGAHIVELHDRTRSLDFFEKVARAVGARHHRVPSRRTYLDETSRLGNRYEIAPEQVLQVVTYCLKN</sequence>
<dbReference type="PROSITE" id="PS50005">
    <property type="entry name" value="TPR"/>
    <property type="match status" value="1"/>
</dbReference>
<dbReference type="InterPro" id="IPR019734">
    <property type="entry name" value="TPR_rpt"/>
</dbReference>
<evidence type="ECO:0000256" key="4">
    <source>
        <dbReference type="PROSITE-ProRule" id="PRU00339"/>
    </source>
</evidence>
<dbReference type="Proteomes" id="UP001060336">
    <property type="component" value="Chromosome"/>
</dbReference>
<evidence type="ECO:0000256" key="1">
    <source>
        <dbReference type="ARBA" id="ARBA00022676"/>
    </source>
</evidence>
<protein>
    <submittedName>
        <fullName evidence="6">Glycosyltransferase 61 family protein</fullName>
    </submittedName>
</protein>
<evidence type="ECO:0000313" key="7">
    <source>
        <dbReference type="Proteomes" id="UP001060336"/>
    </source>
</evidence>
<name>A0A9J7AS05_9PROT</name>
<dbReference type="EMBL" id="CP102480">
    <property type="protein sequence ID" value="UUX49650.1"/>
    <property type="molecule type" value="Genomic_DNA"/>
</dbReference>
<dbReference type="GO" id="GO:0016757">
    <property type="term" value="F:glycosyltransferase activity"/>
    <property type="evidence" value="ECO:0007669"/>
    <property type="project" value="UniProtKB-KW"/>
</dbReference>
<dbReference type="Pfam" id="PF04577">
    <property type="entry name" value="Glyco_transf_61"/>
    <property type="match status" value="1"/>
</dbReference>
<accession>A0A9J7AS05</accession>